<dbReference type="PANTHER" id="PTHR37164">
    <property type="entry name" value="BACTERIOHEMERYTHRIN"/>
    <property type="match status" value="1"/>
</dbReference>
<reference evidence="6" key="1">
    <citation type="submission" date="2023-01" db="EMBL/GenBank/DDBJ databases">
        <title>Sulfurovum sp. XTW-4 genome assembly.</title>
        <authorList>
            <person name="Wang J."/>
        </authorList>
    </citation>
    <scope>NUCLEOTIDE SEQUENCE</scope>
    <source>
        <strain evidence="6">XTW-4</strain>
    </source>
</reference>
<dbReference type="RefSeq" id="WP_289402129.1">
    <property type="nucleotide sequence ID" value="NZ_JAQIBC010000005.1"/>
</dbReference>
<dbReference type="NCBIfam" id="TIGR02481">
    <property type="entry name" value="hemeryth_dom"/>
    <property type="match status" value="1"/>
</dbReference>
<dbReference type="PANTHER" id="PTHR37164:SF1">
    <property type="entry name" value="BACTERIOHEMERYTHRIN"/>
    <property type="match status" value="1"/>
</dbReference>
<dbReference type="InterPro" id="IPR016131">
    <property type="entry name" value="Haemerythrin_Fe_BS"/>
</dbReference>
<dbReference type="InterPro" id="IPR012827">
    <property type="entry name" value="Hemerythrin_metal-bd"/>
</dbReference>
<proteinExistence type="inferred from homology"/>
<gene>
    <name evidence="6" type="ORF">PF327_08385</name>
</gene>
<accession>A0ABT7QTD4</accession>
<evidence type="ECO:0000313" key="7">
    <source>
        <dbReference type="Proteomes" id="UP001169066"/>
    </source>
</evidence>
<dbReference type="InterPro" id="IPR035938">
    <property type="entry name" value="Hemerythrin-like_sf"/>
</dbReference>
<keyword evidence="2" id="KW-0561">Oxygen transport</keyword>
<evidence type="ECO:0000256" key="2">
    <source>
        <dbReference type="ARBA" id="ARBA00022621"/>
    </source>
</evidence>
<sequence>MLIEYDEIPQVAMDFMNEVHKEDIDLINAIFKHILAYDGSEKSAAAIDNLYTQWIDHTVIHFQNEEIKMQEMHFPPYLAHKGEHDRALQEMRDLFTHWQQYRDIKVLKIYFIETLPAWLHNHISTMDTVTARFFATGQSACGG</sequence>
<dbReference type="SUPFAM" id="SSF47188">
    <property type="entry name" value="Hemerythrin-like"/>
    <property type="match status" value="1"/>
</dbReference>
<evidence type="ECO:0000259" key="5">
    <source>
        <dbReference type="Pfam" id="PF01814"/>
    </source>
</evidence>
<feature type="domain" description="Hemerythrin-like" evidence="5">
    <location>
        <begin position="14"/>
        <end position="128"/>
    </location>
</feature>
<evidence type="ECO:0000256" key="1">
    <source>
        <dbReference type="ARBA" id="ARBA00010587"/>
    </source>
</evidence>
<keyword evidence="2" id="KW-0813">Transport</keyword>
<dbReference type="Proteomes" id="UP001169066">
    <property type="component" value="Unassembled WGS sequence"/>
</dbReference>
<dbReference type="InterPro" id="IPR012312">
    <property type="entry name" value="Hemerythrin-like"/>
</dbReference>
<comment type="caution">
    <text evidence="6">The sequence shown here is derived from an EMBL/GenBank/DDBJ whole genome shotgun (WGS) entry which is preliminary data.</text>
</comment>
<dbReference type="Gene3D" id="1.20.120.50">
    <property type="entry name" value="Hemerythrin-like"/>
    <property type="match status" value="1"/>
</dbReference>
<dbReference type="InterPro" id="IPR050669">
    <property type="entry name" value="Hemerythrin"/>
</dbReference>
<dbReference type="CDD" id="cd12107">
    <property type="entry name" value="Hemerythrin"/>
    <property type="match status" value="1"/>
</dbReference>
<keyword evidence="7" id="KW-1185">Reference proteome</keyword>
<keyword evidence="4" id="KW-0408">Iron</keyword>
<protein>
    <submittedName>
        <fullName evidence="6">Hemerythrin family protein</fullName>
    </submittedName>
</protein>
<keyword evidence="3" id="KW-0479">Metal-binding</keyword>
<evidence type="ECO:0000256" key="3">
    <source>
        <dbReference type="ARBA" id="ARBA00022723"/>
    </source>
</evidence>
<name>A0ABT7QTD4_9BACT</name>
<dbReference type="Pfam" id="PF01814">
    <property type="entry name" value="Hemerythrin"/>
    <property type="match status" value="1"/>
</dbReference>
<organism evidence="6 7">
    <name type="scientific">Sulfurovum xiamenensis</name>
    <dbReference type="NCBI Taxonomy" id="3019066"/>
    <lineage>
        <taxon>Bacteria</taxon>
        <taxon>Pseudomonadati</taxon>
        <taxon>Campylobacterota</taxon>
        <taxon>Epsilonproteobacteria</taxon>
        <taxon>Campylobacterales</taxon>
        <taxon>Sulfurovaceae</taxon>
        <taxon>Sulfurovum</taxon>
    </lineage>
</organism>
<evidence type="ECO:0000256" key="4">
    <source>
        <dbReference type="ARBA" id="ARBA00023004"/>
    </source>
</evidence>
<evidence type="ECO:0000313" key="6">
    <source>
        <dbReference type="EMBL" id="MDM5264209.1"/>
    </source>
</evidence>
<dbReference type="PROSITE" id="PS00550">
    <property type="entry name" value="HEMERYTHRINS"/>
    <property type="match status" value="1"/>
</dbReference>
<dbReference type="EMBL" id="JAQIBC010000005">
    <property type="protein sequence ID" value="MDM5264209.1"/>
    <property type="molecule type" value="Genomic_DNA"/>
</dbReference>
<comment type="similarity">
    <text evidence="1">Belongs to the hemerythrin family.</text>
</comment>